<proteinExistence type="predicted"/>
<dbReference type="EMBL" id="OZ019894">
    <property type="protein sequence ID" value="CAK9216455.1"/>
    <property type="molecule type" value="Genomic_DNA"/>
</dbReference>
<organism evidence="2 3">
    <name type="scientific">Sphagnum troendelagicum</name>
    <dbReference type="NCBI Taxonomy" id="128251"/>
    <lineage>
        <taxon>Eukaryota</taxon>
        <taxon>Viridiplantae</taxon>
        <taxon>Streptophyta</taxon>
        <taxon>Embryophyta</taxon>
        <taxon>Bryophyta</taxon>
        <taxon>Sphagnophytina</taxon>
        <taxon>Sphagnopsida</taxon>
        <taxon>Sphagnales</taxon>
        <taxon>Sphagnaceae</taxon>
        <taxon>Sphagnum</taxon>
    </lineage>
</organism>
<evidence type="ECO:0000313" key="2">
    <source>
        <dbReference type="EMBL" id="CAK9216455.1"/>
    </source>
</evidence>
<sequence length="403" mass="45840">MKGQQAIVKGQLGKGKGHMASVEEDGMPHIIRDRMEVDYQFPQDTGTHQAPVIPTPNISNVLLEERGESSSGERGPVCNLGVFEGTETIDTTGPAMGSENHEHVQVEGDGEGHALEVENEEWGWSRLFCLLRDFPEFRPPDFPHRPWKHTREECDVVCKFLNYHKAHRTIRLRPPLIVLALKATWHFHFGYGSSMIEHYPKLVEKPEHVSQDKEFVNNLSRMQHLMRMESGSMTGYAKILFVTIQDHYEDDEQPTLEDDVSSFKATSEIREIGMWAFSSGARRNDQQAFPVGDDIEELGIGVPERFVRHFDTRQATGTLVYHKLVPPRPVQTQVEILRSLASYRPQLQVLSEIWTDASLGNQKASLDESEPVKTYCLLAVLEQTEEALEAVQRISRILLDPNY</sequence>
<evidence type="ECO:0000256" key="1">
    <source>
        <dbReference type="SAM" id="MobiDB-lite"/>
    </source>
</evidence>
<protein>
    <submittedName>
        <fullName evidence="2">Uncharacterized protein</fullName>
    </submittedName>
</protein>
<keyword evidence="3" id="KW-1185">Reference proteome</keyword>
<gene>
    <name evidence="2" type="ORF">CSSPTR1EN2_LOCUS13479</name>
</gene>
<accession>A0ABP0UAP5</accession>
<feature type="region of interest" description="Disordered" evidence="1">
    <location>
        <begin position="1"/>
        <end position="20"/>
    </location>
</feature>
<name>A0ABP0UAP5_9BRYO</name>
<reference evidence="2" key="1">
    <citation type="submission" date="2024-02" db="EMBL/GenBank/DDBJ databases">
        <authorList>
            <consortium name="ELIXIR-Norway"/>
            <consortium name="Elixir Norway"/>
        </authorList>
    </citation>
    <scope>NUCLEOTIDE SEQUENCE</scope>
</reference>
<dbReference type="Proteomes" id="UP001497512">
    <property type="component" value="Chromosome 2"/>
</dbReference>
<evidence type="ECO:0000313" key="3">
    <source>
        <dbReference type="Proteomes" id="UP001497512"/>
    </source>
</evidence>